<dbReference type="AlphaFoldDB" id="A0A8I6TML0"/>
<dbReference type="GeneID" id="112127506"/>
<evidence type="ECO:0000256" key="1">
    <source>
        <dbReference type="SAM" id="MobiDB-lite"/>
    </source>
</evidence>
<feature type="region of interest" description="Disordered" evidence="1">
    <location>
        <begin position="248"/>
        <end position="281"/>
    </location>
</feature>
<dbReference type="KEGG" id="clec:112127506"/>
<feature type="region of interest" description="Disordered" evidence="1">
    <location>
        <begin position="36"/>
        <end position="68"/>
    </location>
</feature>
<keyword evidence="3" id="KW-1185">Reference proteome</keyword>
<dbReference type="Proteomes" id="UP000494040">
    <property type="component" value="Unassembled WGS sequence"/>
</dbReference>
<protein>
    <submittedName>
        <fullName evidence="2">Uncharacterized protein</fullName>
    </submittedName>
</protein>
<accession>A0A8I6TML0</accession>
<proteinExistence type="predicted"/>
<feature type="compositionally biased region" description="Polar residues" evidence="1">
    <location>
        <begin position="58"/>
        <end position="68"/>
    </location>
</feature>
<dbReference type="RefSeq" id="XP_024084340.1">
    <property type="nucleotide sequence ID" value="XM_024228572.1"/>
</dbReference>
<feature type="compositionally biased region" description="Basic and acidic residues" evidence="1">
    <location>
        <begin position="46"/>
        <end position="55"/>
    </location>
</feature>
<organism evidence="2 3">
    <name type="scientific">Cimex lectularius</name>
    <name type="common">Bed bug</name>
    <name type="synonym">Acanthia lectularia</name>
    <dbReference type="NCBI Taxonomy" id="79782"/>
    <lineage>
        <taxon>Eukaryota</taxon>
        <taxon>Metazoa</taxon>
        <taxon>Ecdysozoa</taxon>
        <taxon>Arthropoda</taxon>
        <taxon>Hexapoda</taxon>
        <taxon>Insecta</taxon>
        <taxon>Pterygota</taxon>
        <taxon>Neoptera</taxon>
        <taxon>Paraneoptera</taxon>
        <taxon>Hemiptera</taxon>
        <taxon>Heteroptera</taxon>
        <taxon>Panheteroptera</taxon>
        <taxon>Cimicomorpha</taxon>
        <taxon>Cimicidae</taxon>
        <taxon>Cimex</taxon>
    </lineage>
</organism>
<evidence type="ECO:0000313" key="3">
    <source>
        <dbReference type="Proteomes" id="UP000494040"/>
    </source>
</evidence>
<name>A0A8I6TML0_CIMLE</name>
<dbReference type="EnsemblMetazoa" id="XM_024228572.1">
    <property type="protein sequence ID" value="XP_024084340.1"/>
    <property type="gene ID" value="LOC112127506"/>
</dbReference>
<evidence type="ECO:0000313" key="2">
    <source>
        <dbReference type="EnsemblMetazoa" id="XP_024084340.1"/>
    </source>
</evidence>
<sequence>MDEDIQSTESLAGKRIRRKMLRSWSGEIAYIIEEEESSDYSSALPDKADTSDKRKLLNPQQPSNKTNISTDYARIEFPATKHNFIPGCGKFEQWETQNNSNKHKYLKKLHSAGTNTEGPTNVHVCNHCKKYRTNNENSFKEYVNKKLSNTALNATQEKPKQTHTERGMSKAYYATKSTNTPNKRQAVGSKTHQYNEKPKIDCENEDEHLSFVNTPRNTRKTSVCANLGKALNQFVGGTLDAPVLMANTNLQSNDRKDRNNNYKSPHHRKKLTDGMPSKAERHTSFTGIKEDDEGIIKILPPLLQPPISSYSKKCEEDARYDKRNNISVPQKESDKISYPSPMALISERKSCTSNNELCEQRRFRNSLKNEFEIIQEPNLSRYPTKSQNSNFSSNVKSMNVITETNRKRSQTADNKDCAGNYFQPSIRTQAVDFTPFLTQLLESCLKIPYVLNNIRSANNTFVSDLQKWKMNTQNLINKGNVNIEKNDKSDYNNNNQMENDDCTICNHCHKELETMLQMLNKTQPTSDNLQNKYKPCNCASNLFARDDVLFSTPNQLPTYLAQCHIPYHHKMQSEILAKIHQMQKLSKQRCRGCDITNGLNESELIRNQNRKPRCAFIKEESSDEGESDCSHCSSCSSLLESNY</sequence>
<reference evidence="2" key="1">
    <citation type="submission" date="2022-01" db="UniProtKB">
        <authorList>
            <consortium name="EnsemblMetazoa"/>
        </authorList>
    </citation>
    <scope>IDENTIFICATION</scope>
</reference>